<dbReference type="Pfam" id="PF03186">
    <property type="entry name" value="CobD_Cbib"/>
    <property type="match status" value="1"/>
</dbReference>
<feature type="transmembrane region" description="Helical" evidence="9">
    <location>
        <begin position="99"/>
        <end position="118"/>
    </location>
</feature>
<evidence type="ECO:0000313" key="11">
    <source>
        <dbReference type="Proteomes" id="UP000198290"/>
    </source>
</evidence>
<dbReference type="STRING" id="332411.VI06_04020"/>
<keyword evidence="4 9" id="KW-1003">Cell membrane</keyword>
<keyword evidence="6 9" id="KW-0812">Transmembrane</keyword>
<evidence type="ECO:0000256" key="7">
    <source>
        <dbReference type="ARBA" id="ARBA00022989"/>
    </source>
</evidence>
<evidence type="ECO:0000256" key="6">
    <source>
        <dbReference type="ARBA" id="ARBA00022692"/>
    </source>
</evidence>
<keyword evidence="10" id="KW-0436">Ligase</keyword>
<dbReference type="AlphaFoldDB" id="A0A3G9GAK5"/>
<protein>
    <recommendedName>
        <fullName evidence="9">Cobalamin biosynthesis protein CobD</fullName>
    </recommendedName>
</protein>
<dbReference type="KEGG" id="amah:DLM_0190"/>
<evidence type="ECO:0000313" key="10">
    <source>
        <dbReference type="EMBL" id="BBF83873.1"/>
    </source>
</evidence>
<dbReference type="GO" id="GO:0005886">
    <property type="term" value="C:plasma membrane"/>
    <property type="evidence" value="ECO:0007669"/>
    <property type="project" value="UniProtKB-SubCell"/>
</dbReference>
<comment type="subcellular location">
    <subcellularLocation>
        <location evidence="1 9">Cell membrane</location>
        <topology evidence="1 9">Multi-pass membrane protein</topology>
    </subcellularLocation>
</comment>
<comment type="caution">
    <text evidence="9">Lacks conserved residue(s) required for the propagation of feature annotation.</text>
</comment>
<comment type="function">
    <text evidence="9">Converts cobyric acid to cobinamide by the addition of aminopropanol on the F carboxylic group.</text>
</comment>
<keyword evidence="5 9" id="KW-0169">Cobalamin biosynthesis</keyword>
<dbReference type="NCBIfam" id="NF005792">
    <property type="entry name" value="PRK07630.1"/>
    <property type="match status" value="1"/>
</dbReference>
<dbReference type="HAMAP" id="MF_00024">
    <property type="entry name" value="CobD_CbiB"/>
    <property type="match status" value="1"/>
</dbReference>
<evidence type="ECO:0000256" key="3">
    <source>
        <dbReference type="ARBA" id="ARBA00006263"/>
    </source>
</evidence>
<keyword evidence="8 9" id="KW-0472">Membrane</keyword>
<evidence type="ECO:0000256" key="8">
    <source>
        <dbReference type="ARBA" id="ARBA00023136"/>
    </source>
</evidence>
<dbReference type="EMBL" id="AP018823">
    <property type="protein sequence ID" value="BBF83873.1"/>
    <property type="molecule type" value="Genomic_DNA"/>
</dbReference>
<reference evidence="10 11" key="2">
    <citation type="journal article" date="2017" name="Genome Announc.">
        <title>Draft genome sequence of Aquitalea magnusonii strain H3, a plant growth-promoting bacterium of duckweed Lemna minor.</title>
        <authorList>
            <person name="Ishizawa H."/>
            <person name="Kuroda M."/>
            <person name="Ike M."/>
        </authorList>
    </citation>
    <scope>NUCLEOTIDE SEQUENCE [LARGE SCALE GENOMIC DNA]</scope>
    <source>
        <strain evidence="10 11">H3</strain>
    </source>
</reference>
<feature type="transmembrane region" description="Helical" evidence="9">
    <location>
        <begin position="308"/>
        <end position="326"/>
    </location>
</feature>
<evidence type="ECO:0000256" key="1">
    <source>
        <dbReference type="ARBA" id="ARBA00004651"/>
    </source>
</evidence>
<proteinExistence type="inferred from homology"/>
<dbReference type="Proteomes" id="UP000198290">
    <property type="component" value="Chromosome"/>
</dbReference>
<reference evidence="11" key="1">
    <citation type="journal article" date="2017" name="Biotechnol. Biofuels">
        <title>Evaluation of environmental bacterial communities as a factor affecting the growth of duckweed Lemna minor.</title>
        <authorList>
            <person name="Ishizawa H."/>
            <person name="Kuroda M."/>
            <person name="Morikawa M."/>
            <person name="Ike M."/>
        </authorList>
    </citation>
    <scope>NUCLEOTIDE SEQUENCE [LARGE SCALE GENOMIC DNA]</scope>
    <source>
        <strain evidence="11">H3</strain>
    </source>
</reference>
<keyword evidence="11" id="KW-1185">Reference proteome</keyword>
<feature type="transmembrane region" description="Helical" evidence="9">
    <location>
        <begin position="72"/>
        <end position="93"/>
    </location>
</feature>
<sequence>MWWAYLPLCGIFATGPEQTTIHNLMTLISLIFALALEQLRPLGNRNRVWHIFTRYANHLERNLNAGANRHGVFAWMLAILPPVLLSLGVYYALYAANPLLAILWNVLVLYLTMGFRHFSSAFSEISLALAEGRDLDARLALSRWTGQPAAELSVGEISRLAIEQGVVDSYRHVFGTMFWFVLLPGPSGALLYRLCSMLGQKWGSRQAEEDRFGRFAGSAAAWLDWLPVRLTAASFAVMGDFEDAVYCWRSQARTWGNYANGILLASAAGALGVKLGDPLRQDYSIKFRPELGLGDEADPAFLKSAVGLVWRSALLWLFVVLLLSIANHMA</sequence>
<keyword evidence="7 9" id="KW-1133">Transmembrane helix</keyword>
<dbReference type="GO" id="GO:0048472">
    <property type="term" value="F:threonine-phosphate decarboxylase activity"/>
    <property type="evidence" value="ECO:0007669"/>
    <property type="project" value="InterPro"/>
</dbReference>
<dbReference type="GO" id="GO:0015420">
    <property type="term" value="F:ABC-type vitamin B12 transporter activity"/>
    <property type="evidence" value="ECO:0007669"/>
    <property type="project" value="UniProtKB-UniRule"/>
</dbReference>
<organism evidence="10 11">
    <name type="scientific">Aquitalea magnusonii</name>
    <dbReference type="NCBI Taxonomy" id="332411"/>
    <lineage>
        <taxon>Bacteria</taxon>
        <taxon>Pseudomonadati</taxon>
        <taxon>Pseudomonadota</taxon>
        <taxon>Betaproteobacteria</taxon>
        <taxon>Neisseriales</taxon>
        <taxon>Chromobacteriaceae</taxon>
        <taxon>Aquitalea</taxon>
    </lineage>
</organism>
<accession>A0A3G9GAK5</accession>
<dbReference type="UniPathway" id="UPA00148"/>
<name>A0A3G9GAK5_9NEIS</name>
<dbReference type="GO" id="GO:0016874">
    <property type="term" value="F:ligase activity"/>
    <property type="evidence" value="ECO:0007669"/>
    <property type="project" value="UniProtKB-KW"/>
</dbReference>
<dbReference type="InterPro" id="IPR004485">
    <property type="entry name" value="Cobalamin_biosynth_CobD/CbiB"/>
</dbReference>
<comment type="pathway">
    <text evidence="2 9">Cofactor biosynthesis; adenosylcobalamin biosynthesis.</text>
</comment>
<dbReference type="GO" id="GO:0009236">
    <property type="term" value="P:cobalamin biosynthetic process"/>
    <property type="evidence" value="ECO:0007669"/>
    <property type="project" value="UniProtKB-UniRule"/>
</dbReference>
<dbReference type="PANTHER" id="PTHR34308:SF1">
    <property type="entry name" value="COBALAMIN BIOSYNTHESIS PROTEIN CBIB"/>
    <property type="match status" value="1"/>
</dbReference>
<evidence type="ECO:0000256" key="2">
    <source>
        <dbReference type="ARBA" id="ARBA00004953"/>
    </source>
</evidence>
<evidence type="ECO:0000256" key="4">
    <source>
        <dbReference type="ARBA" id="ARBA00022475"/>
    </source>
</evidence>
<evidence type="ECO:0000256" key="5">
    <source>
        <dbReference type="ARBA" id="ARBA00022573"/>
    </source>
</evidence>
<dbReference type="PANTHER" id="PTHR34308">
    <property type="entry name" value="COBALAMIN BIOSYNTHESIS PROTEIN CBIB"/>
    <property type="match status" value="1"/>
</dbReference>
<comment type="similarity">
    <text evidence="3 9">Belongs to the CobD/CbiB family.</text>
</comment>
<gene>
    <name evidence="9" type="primary">cobD</name>
    <name evidence="10" type="ORF">DLM_0190</name>
</gene>
<reference evidence="11" key="3">
    <citation type="journal article" date="2017" name="Plant Physiol. Biochem.">
        <title>Differential oxidative and antioxidative response of duckweed Lemna minor toward plant growth promoting/inhibiting bacteria.</title>
        <authorList>
            <person name="Ishizawa H."/>
            <person name="Kuroda M."/>
            <person name="Morikawa M."/>
            <person name="Ike M."/>
        </authorList>
    </citation>
    <scope>NUCLEOTIDE SEQUENCE [LARGE SCALE GENOMIC DNA]</scope>
    <source>
        <strain evidence="11">H3</strain>
    </source>
</reference>
<evidence type="ECO:0000256" key="9">
    <source>
        <dbReference type="HAMAP-Rule" id="MF_00024"/>
    </source>
</evidence>